<dbReference type="Proteomes" id="UP000257074">
    <property type="component" value="Unassembled WGS sequence"/>
</dbReference>
<gene>
    <name evidence="1" type="ORF">CE169_01625</name>
</gene>
<organism evidence="1 2">
    <name type="scientific">Bifidobacterium longum</name>
    <dbReference type="NCBI Taxonomy" id="216816"/>
    <lineage>
        <taxon>Bacteria</taxon>
        <taxon>Bacillati</taxon>
        <taxon>Actinomycetota</taxon>
        <taxon>Actinomycetes</taxon>
        <taxon>Bifidobacteriales</taxon>
        <taxon>Bifidobacteriaceae</taxon>
        <taxon>Bifidobacterium</taxon>
    </lineage>
</organism>
<proteinExistence type="predicted"/>
<comment type="caution">
    <text evidence="1">The sequence shown here is derived from an EMBL/GenBank/DDBJ whole genome shotgun (WGS) entry which is preliminary data.</text>
</comment>
<dbReference type="EMBL" id="NJNR01000005">
    <property type="protein sequence ID" value="RDX10661.1"/>
    <property type="molecule type" value="Genomic_DNA"/>
</dbReference>
<dbReference type="RefSeq" id="WP_058062752.1">
    <property type="nucleotide sequence ID" value="NZ_CAXSJW010000011.1"/>
</dbReference>
<evidence type="ECO:0000313" key="1">
    <source>
        <dbReference type="EMBL" id="RDX10661.1"/>
    </source>
</evidence>
<evidence type="ECO:0008006" key="3">
    <source>
        <dbReference type="Google" id="ProtNLM"/>
    </source>
</evidence>
<reference evidence="1 2" key="1">
    <citation type="journal article" date="2017" name="Anaerobe">
        <title>Quantification, isolation and characterization of Bifidobacterium from the vaginal microbiomes of reproductive aged women.</title>
        <authorList>
            <person name="Freitas A.C."/>
            <person name="Hill J.E."/>
        </authorList>
    </citation>
    <scope>NUCLEOTIDE SEQUENCE [LARGE SCALE GENOMIC DNA]</scope>
    <source>
        <strain evidence="1 2">N6D05</strain>
    </source>
</reference>
<protein>
    <recommendedName>
        <fullName evidence="3">Minor tail protein</fullName>
    </recommendedName>
</protein>
<evidence type="ECO:0000313" key="2">
    <source>
        <dbReference type="Proteomes" id="UP000257074"/>
    </source>
</evidence>
<sequence>MRVRICDLRTGRRILDLPYLKADWTGEFNGAETVTATVSVNDRRIQKLDLYNASIPGRTALIIEDQGVTNGGPIWTRHYDRDAGTVELSGKGLWSYFDHRTLLPLMKDTDKLTNSDGTANTGFDTNIKNTSYQTIAKRWIQQSLTWTGGNLPITFEDDMAGTYERNIKGAELKLIGDLLINLTEVQNGPDIRFQPRLTTDGLGYEWLLKTGKPRLTGNTTTIWDTSLPGNTVSDLTISQDANDLANIVWETGGAASDQAIIERATDHSFTGLGFPLLEKVESLSSSVTDPKTALAHAVETIRTSTRPLNTWQFSVQRDQRLGEYDVGHDCGLIIRNDQFGIPDGLHKLRIMTLRGSSDSDKIEITTGAFNE</sequence>
<dbReference type="AlphaFoldDB" id="A0A3D8U1Y1"/>
<name>A0A3D8U1Y1_BIFLN</name>
<accession>A0A3D8U1Y1</accession>